<dbReference type="Pfam" id="PF22014">
    <property type="entry name" value="DUF6932"/>
    <property type="match status" value="1"/>
</dbReference>
<evidence type="ECO:0000313" key="1">
    <source>
        <dbReference type="EMBL" id="HJF31810.1"/>
    </source>
</evidence>
<dbReference type="Proteomes" id="UP000698173">
    <property type="component" value="Unassembled WGS sequence"/>
</dbReference>
<proteinExistence type="predicted"/>
<dbReference type="EMBL" id="DYWT01000140">
    <property type="protein sequence ID" value="HJF31810.1"/>
    <property type="molecule type" value="Genomic_DNA"/>
</dbReference>
<gene>
    <name evidence="1" type="ORF">K8V56_08520</name>
</gene>
<dbReference type="AlphaFoldDB" id="A0A921KCK1"/>
<name>A0A921KCK1_SPOPS</name>
<organism evidence="1 2">
    <name type="scientific">Sporosarcina psychrophila</name>
    <name type="common">Bacillus psychrophilus</name>
    <dbReference type="NCBI Taxonomy" id="1476"/>
    <lineage>
        <taxon>Bacteria</taxon>
        <taxon>Bacillati</taxon>
        <taxon>Bacillota</taxon>
        <taxon>Bacilli</taxon>
        <taxon>Bacillales</taxon>
        <taxon>Caryophanaceae</taxon>
        <taxon>Sporosarcina</taxon>
    </lineage>
</organism>
<comment type="caution">
    <text evidence="1">The sequence shown here is derived from an EMBL/GenBank/DDBJ whole genome shotgun (WGS) entry which is preliminary data.</text>
</comment>
<sequence length="177" mass="20896">MKFNEEGLLPPKDYELTLSELRVSILVKGSQNENPWDMKWRLFLVNQLEIMAEQLWVVGINQIYIDGSFVEDKAHPNDIDGYFECELMDLASGELERKLNALDPYKVWTWDSSSRKPYRGFTKKQLPMWHRYRVELYPHFGQPCGIRDEHGNQQQFPAAFRKTRDSYLPKGIVKIIQ</sequence>
<reference evidence="1" key="1">
    <citation type="journal article" date="2021" name="PeerJ">
        <title>Extensive microbial diversity within the chicken gut microbiome revealed by metagenomics and culture.</title>
        <authorList>
            <person name="Gilroy R."/>
            <person name="Ravi A."/>
            <person name="Getino M."/>
            <person name="Pursley I."/>
            <person name="Horton D.L."/>
            <person name="Alikhan N.F."/>
            <person name="Baker D."/>
            <person name="Gharbi K."/>
            <person name="Hall N."/>
            <person name="Watson M."/>
            <person name="Adriaenssens E.M."/>
            <person name="Foster-Nyarko E."/>
            <person name="Jarju S."/>
            <person name="Secka A."/>
            <person name="Antonio M."/>
            <person name="Oren A."/>
            <person name="Chaudhuri R.R."/>
            <person name="La Ragione R."/>
            <person name="Hildebrand F."/>
            <person name="Pallen M.J."/>
        </authorList>
    </citation>
    <scope>NUCLEOTIDE SEQUENCE</scope>
    <source>
        <strain evidence="1">CHK171-7178</strain>
    </source>
</reference>
<reference evidence="1" key="2">
    <citation type="submission" date="2021-09" db="EMBL/GenBank/DDBJ databases">
        <authorList>
            <person name="Gilroy R."/>
        </authorList>
    </citation>
    <scope>NUCLEOTIDE SEQUENCE</scope>
    <source>
        <strain evidence="1">CHK171-7178</strain>
    </source>
</reference>
<protein>
    <submittedName>
        <fullName evidence="1">Uncharacterized protein</fullName>
    </submittedName>
</protein>
<accession>A0A921KCK1</accession>
<evidence type="ECO:0000313" key="2">
    <source>
        <dbReference type="Proteomes" id="UP000698173"/>
    </source>
</evidence>
<dbReference type="InterPro" id="IPR053860">
    <property type="entry name" value="DUF6932"/>
</dbReference>